<evidence type="ECO:0000313" key="12">
    <source>
        <dbReference type="Proteomes" id="UP001208771"/>
    </source>
</evidence>
<keyword evidence="5 9" id="KW-0812">Transmembrane</keyword>
<feature type="domain" description="Tripartite ATP-independent periplasmic transporters DctQ component" evidence="10">
    <location>
        <begin position="28"/>
        <end position="160"/>
    </location>
</feature>
<dbReference type="InterPro" id="IPR055348">
    <property type="entry name" value="DctQ"/>
</dbReference>
<dbReference type="PANTHER" id="PTHR35011:SF2">
    <property type="entry name" value="2,3-DIKETO-L-GULONATE TRAP TRANSPORTER SMALL PERMEASE PROTEIN YIAM"/>
    <property type="match status" value="1"/>
</dbReference>
<organism evidence="11 12">
    <name type="scientific">Ectorhizobium quercum</name>
    <dbReference type="NCBI Taxonomy" id="2965071"/>
    <lineage>
        <taxon>Bacteria</taxon>
        <taxon>Pseudomonadati</taxon>
        <taxon>Pseudomonadota</taxon>
        <taxon>Alphaproteobacteria</taxon>
        <taxon>Hyphomicrobiales</taxon>
        <taxon>Rhizobiaceae</taxon>
        <taxon>Ectorhizobium</taxon>
    </lineage>
</organism>
<dbReference type="InterPro" id="IPR007387">
    <property type="entry name" value="TRAP_DctQ"/>
</dbReference>
<keyword evidence="6 9" id="KW-1133">Transmembrane helix</keyword>
<protein>
    <recommendedName>
        <fullName evidence="9">TRAP transporter small permease protein</fullName>
    </recommendedName>
</protein>
<keyword evidence="12" id="KW-1185">Reference proteome</keyword>
<name>A0AAE3MXZ3_9HYPH</name>
<keyword evidence="7 9" id="KW-0472">Membrane</keyword>
<dbReference type="GO" id="GO:0022857">
    <property type="term" value="F:transmembrane transporter activity"/>
    <property type="evidence" value="ECO:0007669"/>
    <property type="project" value="UniProtKB-UniRule"/>
</dbReference>
<evidence type="ECO:0000256" key="5">
    <source>
        <dbReference type="ARBA" id="ARBA00022692"/>
    </source>
</evidence>
<keyword evidence="2 9" id="KW-0813">Transport</keyword>
<evidence type="ECO:0000256" key="2">
    <source>
        <dbReference type="ARBA" id="ARBA00022448"/>
    </source>
</evidence>
<evidence type="ECO:0000256" key="9">
    <source>
        <dbReference type="RuleBase" id="RU369079"/>
    </source>
</evidence>
<reference evidence="11" key="1">
    <citation type="submission" date="2022-07" db="EMBL/GenBank/DDBJ databases">
        <title>Ectorhizobium quercum gen.nov., sp. nov.</title>
        <authorList>
            <person name="Ma T."/>
            <person name="Li Y."/>
        </authorList>
    </citation>
    <scope>NUCLEOTIDE SEQUENCE</scope>
    <source>
        <strain evidence="11">BDR2-2</strain>
    </source>
</reference>
<proteinExistence type="inferred from homology"/>
<gene>
    <name evidence="11" type="ORF">NOF55_07880</name>
</gene>
<dbReference type="RefSeq" id="WP_306410793.1">
    <property type="nucleotide sequence ID" value="NZ_JANFPI010000002.1"/>
</dbReference>
<feature type="transmembrane region" description="Helical" evidence="9">
    <location>
        <begin position="14"/>
        <end position="35"/>
    </location>
</feature>
<evidence type="ECO:0000256" key="4">
    <source>
        <dbReference type="ARBA" id="ARBA00022519"/>
    </source>
</evidence>
<comment type="similarity">
    <text evidence="8 9">Belongs to the TRAP transporter small permease family.</text>
</comment>
<feature type="transmembrane region" description="Helical" evidence="9">
    <location>
        <begin position="93"/>
        <end position="115"/>
    </location>
</feature>
<evidence type="ECO:0000256" key="6">
    <source>
        <dbReference type="ARBA" id="ARBA00022989"/>
    </source>
</evidence>
<keyword evidence="4 9" id="KW-0997">Cell inner membrane</keyword>
<feature type="transmembrane region" description="Helical" evidence="9">
    <location>
        <begin position="55"/>
        <end position="72"/>
    </location>
</feature>
<feature type="transmembrane region" description="Helical" evidence="9">
    <location>
        <begin position="135"/>
        <end position="156"/>
    </location>
</feature>
<comment type="subcellular location">
    <subcellularLocation>
        <location evidence="1 9">Cell inner membrane</location>
        <topology evidence="1 9">Multi-pass membrane protein</topology>
    </subcellularLocation>
</comment>
<evidence type="ECO:0000256" key="8">
    <source>
        <dbReference type="ARBA" id="ARBA00038436"/>
    </source>
</evidence>
<evidence type="ECO:0000256" key="1">
    <source>
        <dbReference type="ARBA" id="ARBA00004429"/>
    </source>
</evidence>
<dbReference type="Pfam" id="PF04290">
    <property type="entry name" value="DctQ"/>
    <property type="match status" value="1"/>
</dbReference>
<evidence type="ECO:0000256" key="3">
    <source>
        <dbReference type="ARBA" id="ARBA00022475"/>
    </source>
</evidence>
<evidence type="ECO:0000259" key="10">
    <source>
        <dbReference type="Pfam" id="PF04290"/>
    </source>
</evidence>
<sequence length="174" mass="19285">MQPITRFTDGLNRVLGWVVGIFLAASSAAVFIQIVIRFVLPLFNVIIAAPWTEEISRYLMVWVVFIGVAVLCRNFRMIAVEILALLVPRPVGIALKLLSVAICIGFFAVIVNIGFRWTTMSSIELSPVLRLPMNWVYIAMPVGALIAIFNLLVVVAETLTGERNLLEGNEEVLD</sequence>
<dbReference type="PANTHER" id="PTHR35011">
    <property type="entry name" value="2,3-DIKETO-L-GULONATE TRAP TRANSPORTER SMALL PERMEASE PROTEIN YIAM"/>
    <property type="match status" value="1"/>
</dbReference>
<accession>A0AAE3MXZ3</accession>
<dbReference type="EMBL" id="JANFPI010000002">
    <property type="protein sequence ID" value="MCX8997024.1"/>
    <property type="molecule type" value="Genomic_DNA"/>
</dbReference>
<dbReference type="Proteomes" id="UP001208771">
    <property type="component" value="Unassembled WGS sequence"/>
</dbReference>
<keyword evidence="3" id="KW-1003">Cell membrane</keyword>
<dbReference type="AlphaFoldDB" id="A0AAE3MXZ3"/>
<dbReference type="GO" id="GO:0005886">
    <property type="term" value="C:plasma membrane"/>
    <property type="evidence" value="ECO:0007669"/>
    <property type="project" value="UniProtKB-SubCell"/>
</dbReference>
<comment type="function">
    <text evidence="9">Part of the tripartite ATP-independent periplasmic (TRAP) transport system.</text>
</comment>
<dbReference type="GO" id="GO:0015740">
    <property type="term" value="P:C4-dicarboxylate transport"/>
    <property type="evidence" value="ECO:0007669"/>
    <property type="project" value="TreeGrafter"/>
</dbReference>
<comment type="caution">
    <text evidence="11">The sequence shown here is derived from an EMBL/GenBank/DDBJ whole genome shotgun (WGS) entry which is preliminary data.</text>
</comment>
<evidence type="ECO:0000256" key="7">
    <source>
        <dbReference type="ARBA" id="ARBA00023136"/>
    </source>
</evidence>
<comment type="subunit">
    <text evidence="9">The complex comprises the extracytoplasmic solute receptor protein and the two transmembrane proteins.</text>
</comment>
<evidence type="ECO:0000313" key="11">
    <source>
        <dbReference type="EMBL" id="MCX8997024.1"/>
    </source>
</evidence>